<name>A0A7Z1IL76_9GAMM</name>
<proteinExistence type="predicted"/>
<dbReference type="Proteomes" id="UP000216984">
    <property type="component" value="Unassembled WGS sequence"/>
</dbReference>
<reference evidence="1 2" key="1">
    <citation type="submission" date="2017-06" db="EMBL/GenBank/DDBJ databases">
        <title>Draft genome sequence of the halophilic bacterium Marinobacter vinifirmus FB1.</title>
        <authorList>
            <person name="Stepanov V.G."/>
            <person name="Roberts D.J."/>
            <person name="Fox G.E."/>
        </authorList>
    </citation>
    <scope>NUCLEOTIDE SEQUENCE [LARGE SCALE GENOMIC DNA]</scope>
    <source>
        <strain evidence="1 2">FB1</strain>
    </source>
</reference>
<dbReference type="RefSeq" id="WP_094625778.1">
    <property type="nucleotide sequence ID" value="NZ_NEFY01000015.1"/>
</dbReference>
<sequence length="213" mass="24151">MHEEHPYPNPFEILRFVLRSLDLKQSNKRLDELVAQRAYDPRELDQAIQLYVSAPIEKCMGQPTAAIASKNLTRFLESYMHGTVGKISVDGVSRDTTLSILSTATFKDRVIELMQELHARLGGPHLSIWFSSQASTVSTILDWIKDSFTGWNSYFSDLSKEQKDMLASWSRGAELPSAQSILLLGNAVSPSMTDELEWQKIKTWLFAARAELW</sequence>
<evidence type="ECO:0000313" key="1">
    <source>
        <dbReference type="EMBL" id="OZC35137.1"/>
    </source>
</evidence>
<comment type="caution">
    <text evidence="1">The sequence shown here is derived from an EMBL/GenBank/DDBJ whole genome shotgun (WGS) entry which is preliminary data.</text>
</comment>
<organism evidence="1 2">
    <name type="scientific">Marinobacter vinifirmus</name>
    <dbReference type="NCBI Taxonomy" id="355591"/>
    <lineage>
        <taxon>Bacteria</taxon>
        <taxon>Pseudomonadati</taxon>
        <taxon>Pseudomonadota</taxon>
        <taxon>Gammaproteobacteria</taxon>
        <taxon>Pseudomonadales</taxon>
        <taxon>Marinobacteraceae</taxon>
        <taxon>Marinobacter</taxon>
    </lineage>
</organism>
<dbReference type="EMBL" id="NEFY01000015">
    <property type="protein sequence ID" value="OZC35137.1"/>
    <property type="molecule type" value="Genomic_DNA"/>
</dbReference>
<protein>
    <submittedName>
        <fullName evidence="1">Uncharacterized protein</fullName>
    </submittedName>
</protein>
<keyword evidence="2" id="KW-1185">Reference proteome</keyword>
<accession>A0A7Z1IL76</accession>
<gene>
    <name evidence="1" type="ORF">B9Q17_06455</name>
</gene>
<evidence type="ECO:0000313" key="2">
    <source>
        <dbReference type="Proteomes" id="UP000216984"/>
    </source>
</evidence>
<dbReference type="AlphaFoldDB" id="A0A7Z1IL76"/>